<protein>
    <submittedName>
        <fullName evidence="1">Uncharacterized protein</fullName>
    </submittedName>
</protein>
<keyword evidence="2" id="KW-1185">Reference proteome</keyword>
<evidence type="ECO:0000313" key="1">
    <source>
        <dbReference type="EMBL" id="KAL3044358.1"/>
    </source>
</evidence>
<sequence length="138" mass="15638">MDQASMKRLQLVQNAAARLLTGHKKRDHITPILASLHWLPVRFRIDFKILLFVFKALNGLAPAYIAELLQRYTPARALRSADQLLLVVPKTRLKTRGHRAFSAAGPRLWNTLPLHVRSAQTLGGFKSTLKTHFFSLAF</sequence>
<reference evidence="1 2" key="1">
    <citation type="journal article" date="2022" name="G3 (Bethesda)">
        <title>Evaluating Illumina-, Nanopore-, and PacBio-based genome assembly strategies with the bald notothen, Trematomus borchgrevinki.</title>
        <authorList>
            <person name="Rayamajhi N."/>
            <person name="Cheng C.C."/>
            <person name="Catchen J.M."/>
        </authorList>
    </citation>
    <scope>NUCLEOTIDE SEQUENCE [LARGE SCALE GENOMIC DNA]</scope>
    <source>
        <strain evidence="1">AGRC-2024</strain>
    </source>
</reference>
<gene>
    <name evidence="1" type="ORF">OYC64_012782</name>
</gene>
<comment type="caution">
    <text evidence="1">The sequence shown here is derived from an EMBL/GenBank/DDBJ whole genome shotgun (WGS) entry which is preliminary data.</text>
</comment>
<name>A0ABD2FTW4_PAGBO</name>
<reference evidence="1 2" key="2">
    <citation type="journal article" date="2024" name="G3 (Bethesda)">
        <title>The genome of the cryopelagic Antarctic bald notothen, Trematomus borchgrevinki.</title>
        <authorList>
            <person name="Rayamajhi N."/>
            <person name="Rivera-Colon A.G."/>
            <person name="Minhas B.F."/>
            <person name="Cheng C.C."/>
            <person name="Catchen J.M."/>
        </authorList>
    </citation>
    <scope>NUCLEOTIDE SEQUENCE [LARGE SCALE GENOMIC DNA]</scope>
    <source>
        <strain evidence="1">AGRC-2024</strain>
    </source>
</reference>
<dbReference type="EMBL" id="JBIYXZ010002087">
    <property type="protein sequence ID" value="KAL3044358.1"/>
    <property type="molecule type" value="Genomic_DNA"/>
</dbReference>
<accession>A0ABD2FTW4</accession>
<proteinExistence type="predicted"/>
<dbReference type="AlphaFoldDB" id="A0ABD2FTW4"/>
<organism evidence="1 2">
    <name type="scientific">Pagothenia borchgrevinki</name>
    <name type="common">Bald rockcod</name>
    <name type="synonym">Trematomus borchgrevinki</name>
    <dbReference type="NCBI Taxonomy" id="8213"/>
    <lineage>
        <taxon>Eukaryota</taxon>
        <taxon>Metazoa</taxon>
        <taxon>Chordata</taxon>
        <taxon>Craniata</taxon>
        <taxon>Vertebrata</taxon>
        <taxon>Euteleostomi</taxon>
        <taxon>Actinopterygii</taxon>
        <taxon>Neopterygii</taxon>
        <taxon>Teleostei</taxon>
        <taxon>Neoteleostei</taxon>
        <taxon>Acanthomorphata</taxon>
        <taxon>Eupercaria</taxon>
        <taxon>Perciformes</taxon>
        <taxon>Notothenioidei</taxon>
        <taxon>Nototheniidae</taxon>
        <taxon>Pagothenia</taxon>
    </lineage>
</organism>
<dbReference type="Proteomes" id="UP001619887">
    <property type="component" value="Unassembled WGS sequence"/>
</dbReference>
<evidence type="ECO:0000313" key="2">
    <source>
        <dbReference type="Proteomes" id="UP001619887"/>
    </source>
</evidence>